<dbReference type="InterPro" id="IPR009078">
    <property type="entry name" value="Ferritin-like_SF"/>
</dbReference>
<evidence type="ECO:0000313" key="3">
    <source>
        <dbReference type="Proteomes" id="UP000051999"/>
    </source>
</evidence>
<evidence type="ECO:0000259" key="1">
    <source>
        <dbReference type="Pfam" id="PF00210"/>
    </source>
</evidence>
<feature type="domain" description="Ferritin/DPS" evidence="1">
    <location>
        <begin position="35"/>
        <end position="174"/>
    </location>
</feature>
<dbReference type="Proteomes" id="UP000051999">
    <property type="component" value="Unassembled WGS sequence"/>
</dbReference>
<keyword evidence="3" id="KW-1185">Reference proteome</keyword>
<dbReference type="Gene3D" id="1.20.1260.10">
    <property type="match status" value="1"/>
</dbReference>
<evidence type="ECO:0000313" key="2">
    <source>
        <dbReference type="EMBL" id="KRL56989.1"/>
    </source>
</evidence>
<dbReference type="PATRIC" id="fig|1114972.6.peg.1304"/>
<reference evidence="2 3" key="1">
    <citation type="journal article" date="2015" name="Genome Announc.">
        <title>Expanding the biotechnology potential of lactobacilli through comparative genomics of 213 strains and associated genera.</title>
        <authorList>
            <person name="Sun Z."/>
            <person name="Harris H.M."/>
            <person name="McCann A."/>
            <person name="Guo C."/>
            <person name="Argimon S."/>
            <person name="Zhang W."/>
            <person name="Yang X."/>
            <person name="Jeffery I.B."/>
            <person name="Cooney J.C."/>
            <person name="Kagawa T.F."/>
            <person name="Liu W."/>
            <person name="Song Y."/>
            <person name="Salvetti E."/>
            <person name="Wrobel A."/>
            <person name="Rasinkangas P."/>
            <person name="Parkhill J."/>
            <person name="Rea M.C."/>
            <person name="O'Sullivan O."/>
            <person name="Ritari J."/>
            <person name="Douillard F.P."/>
            <person name="Paul Ross R."/>
            <person name="Yang R."/>
            <person name="Briner A.E."/>
            <person name="Felis G.E."/>
            <person name="de Vos W.M."/>
            <person name="Barrangou R."/>
            <person name="Klaenhammer T.R."/>
            <person name="Caufield P.W."/>
            <person name="Cui Y."/>
            <person name="Zhang H."/>
            <person name="O'Toole P.W."/>
        </authorList>
    </citation>
    <scope>NUCLEOTIDE SEQUENCE [LARGE SCALE GENOMIC DNA]</scope>
    <source>
        <strain evidence="2 3">DSM 15814</strain>
    </source>
</reference>
<sequence length="186" mass="21120">MENMTTAIEDRYQAELKQSDIDHHTPTAGAMAGHIVANLVVLANKLQQAKWYVKGPERFSLKPEFNLLMKTTQNQRDELGERLLAEGEIVPSTTSAFTEYAMLEEAGQNKYQTASWLVNNFVHDFETNNLFVTRAIKLSEKEDRPALTQYLTTLLFESRKTIADLQAYLGNDARTGLDDEDDDDED</sequence>
<dbReference type="STRING" id="1114972.FD35_GL001286"/>
<gene>
    <name evidence="2" type="ORF">FD35_GL001286</name>
</gene>
<organism evidence="2 3">
    <name type="scientific">Furfurilactobacillus rossiae DSM 15814</name>
    <dbReference type="NCBI Taxonomy" id="1114972"/>
    <lineage>
        <taxon>Bacteria</taxon>
        <taxon>Bacillati</taxon>
        <taxon>Bacillota</taxon>
        <taxon>Bacilli</taxon>
        <taxon>Lactobacillales</taxon>
        <taxon>Lactobacillaceae</taxon>
        <taxon>Furfurilactobacillus</taxon>
    </lineage>
</organism>
<dbReference type="Pfam" id="PF00210">
    <property type="entry name" value="Ferritin"/>
    <property type="match status" value="1"/>
</dbReference>
<dbReference type="InterPro" id="IPR008331">
    <property type="entry name" value="Ferritin_DPS_dom"/>
</dbReference>
<dbReference type="AlphaFoldDB" id="A0A0R1RJB0"/>
<protein>
    <submittedName>
        <fullName evidence="2">Stress induced DNA binding protein</fullName>
    </submittedName>
</protein>
<dbReference type="SUPFAM" id="SSF47240">
    <property type="entry name" value="Ferritin-like"/>
    <property type="match status" value="1"/>
</dbReference>
<accession>A0A0R1RJB0</accession>
<dbReference type="eggNOG" id="COG0783">
    <property type="taxonomic scope" value="Bacteria"/>
</dbReference>
<dbReference type="InterPro" id="IPR012347">
    <property type="entry name" value="Ferritin-like"/>
</dbReference>
<comment type="caution">
    <text evidence="2">The sequence shown here is derived from an EMBL/GenBank/DDBJ whole genome shotgun (WGS) entry which is preliminary data.</text>
</comment>
<dbReference type="EMBL" id="AZFF01000002">
    <property type="protein sequence ID" value="KRL56989.1"/>
    <property type="molecule type" value="Genomic_DNA"/>
</dbReference>
<proteinExistence type="predicted"/>
<name>A0A0R1RJB0_9LACO</name>
<dbReference type="GO" id="GO:0008199">
    <property type="term" value="F:ferric iron binding"/>
    <property type="evidence" value="ECO:0007669"/>
    <property type="project" value="InterPro"/>
</dbReference>